<dbReference type="OrthoDB" id="5410873at2759"/>
<name>A0A1B8B9L3_FUSPO</name>
<organism evidence="2 3">
    <name type="scientific">Fusarium poae</name>
    <dbReference type="NCBI Taxonomy" id="36050"/>
    <lineage>
        <taxon>Eukaryota</taxon>
        <taxon>Fungi</taxon>
        <taxon>Dikarya</taxon>
        <taxon>Ascomycota</taxon>
        <taxon>Pezizomycotina</taxon>
        <taxon>Sordariomycetes</taxon>
        <taxon>Hypocreomycetidae</taxon>
        <taxon>Hypocreales</taxon>
        <taxon>Nectriaceae</taxon>
        <taxon>Fusarium</taxon>
    </lineage>
</organism>
<dbReference type="AlphaFoldDB" id="A0A1B8B9L3"/>
<protein>
    <recommendedName>
        <fullName evidence="1">F-box domain-containing protein</fullName>
    </recommendedName>
</protein>
<sequence length="430" mass="50998">MAFQNLPTEILLMIGERADDKPLQSVCLTCRRFMDLFYEMAFHTAKLDDTPESAKDILALVSGSRNHLIRKIHYTPRDPWGRSAREIALLKKRHPGPVQYPTNKPYMRFANETDQAFDSLEKLGLGKLKFQFDLRGWDLNQWREDCLTVNREIQPYYEENWLEFIEASFKALARIIMSISHLEINGLPHLASKIRYYHFQPFKTVGPVWSITTFEISLAEVNERFEACTNAHRSFVWRLPRTFFRYLTDVQNLKIMGTENAVIESPGFEAIAWDDCEMKWLESFEIEYSHITDELLCFLYRRVKSWKKLCFRNCFGERKRRWLDLIQMFLHEQPTKLVEFEIVSYPVRLRHGQPDYFEKGDVHGYGMSKEAKKEKMRRFVVGKANLTIKNFEPAEIHADDDDPELDESDVIERWKELEGLMERNKKRPAW</sequence>
<dbReference type="CDD" id="cd09917">
    <property type="entry name" value="F-box_SF"/>
    <property type="match status" value="1"/>
</dbReference>
<gene>
    <name evidence="2" type="ORF">FPOA_03346</name>
</gene>
<dbReference type="EMBL" id="LYXU01000001">
    <property type="protein sequence ID" value="OBS29409.1"/>
    <property type="molecule type" value="Genomic_DNA"/>
</dbReference>
<dbReference type="Proteomes" id="UP000091967">
    <property type="component" value="Unassembled WGS sequence"/>
</dbReference>
<comment type="caution">
    <text evidence="2">The sequence shown here is derived from an EMBL/GenBank/DDBJ whole genome shotgun (WGS) entry which is preliminary data.</text>
</comment>
<evidence type="ECO:0000313" key="2">
    <source>
        <dbReference type="EMBL" id="OBS29409.1"/>
    </source>
</evidence>
<accession>A0A1B8B9L3</accession>
<dbReference type="PROSITE" id="PS50181">
    <property type="entry name" value="FBOX"/>
    <property type="match status" value="1"/>
</dbReference>
<evidence type="ECO:0000259" key="1">
    <source>
        <dbReference type="PROSITE" id="PS50181"/>
    </source>
</evidence>
<dbReference type="OMA" id="ISHLEIN"/>
<proteinExistence type="predicted"/>
<feature type="domain" description="F-box" evidence="1">
    <location>
        <begin position="1"/>
        <end position="45"/>
    </location>
</feature>
<dbReference type="InterPro" id="IPR001810">
    <property type="entry name" value="F-box_dom"/>
</dbReference>
<keyword evidence="3" id="KW-1185">Reference proteome</keyword>
<reference evidence="2 3" key="1">
    <citation type="submission" date="2016-06" db="EMBL/GenBank/DDBJ databases">
        <title>Living apart together: crosstalk between the core and supernumerary genomes in a fungal plant pathogen.</title>
        <authorList>
            <person name="Vanheule A."/>
            <person name="Audenaert K."/>
            <person name="Warris S."/>
            <person name="Van De Geest H."/>
            <person name="Schijlen E."/>
            <person name="Hofte M."/>
            <person name="De Saeger S."/>
            <person name="Haesaert G."/>
            <person name="Waalwijk C."/>
            <person name="Van Der Lee T."/>
        </authorList>
    </citation>
    <scope>NUCLEOTIDE SEQUENCE [LARGE SCALE GENOMIC DNA]</scope>
    <source>
        <strain evidence="2 3">2516</strain>
    </source>
</reference>
<evidence type="ECO:0000313" key="3">
    <source>
        <dbReference type="Proteomes" id="UP000091967"/>
    </source>
</evidence>